<dbReference type="EMBL" id="JBIALX010000002">
    <property type="protein sequence ID" value="MFF0452984.1"/>
    <property type="molecule type" value="Genomic_DNA"/>
</dbReference>
<evidence type="ECO:0000256" key="1">
    <source>
        <dbReference type="SAM" id="MobiDB-lite"/>
    </source>
</evidence>
<dbReference type="Proteomes" id="UP001601521">
    <property type="component" value="Unassembled WGS sequence"/>
</dbReference>
<feature type="region of interest" description="Disordered" evidence="1">
    <location>
        <begin position="72"/>
        <end position="200"/>
    </location>
</feature>
<feature type="compositionally biased region" description="Basic and acidic residues" evidence="1">
    <location>
        <begin position="77"/>
        <end position="90"/>
    </location>
</feature>
<comment type="caution">
    <text evidence="2">The sequence shown here is derived from an EMBL/GenBank/DDBJ whole genome shotgun (WGS) entry which is preliminary data.</text>
</comment>
<proteinExistence type="predicted"/>
<feature type="compositionally biased region" description="Pro residues" evidence="1">
    <location>
        <begin position="152"/>
        <end position="162"/>
    </location>
</feature>
<protein>
    <recommendedName>
        <fullName evidence="4">MarR family</fullName>
    </recommendedName>
</protein>
<evidence type="ECO:0008006" key="4">
    <source>
        <dbReference type="Google" id="ProtNLM"/>
    </source>
</evidence>
<reference evidence="2 3" key="1">
    <citation type="submission" date="2024-10" db="EMBL/GenBank/DDBJ databases">
        <title>The Natural Products Discovery Center: Release of the First 8490 Sequenced Strains for Exploring Actinobacteria Biosynthetic Diversity.</title>
        <authorList>
            <person name="Kalkreuter E."/>
            <person name="Kautsar S.A."/>
            <person name="Yang D."/>
            <person name="Bader C.D."/>
            <person name="Teijaro C.N."/>
            <person name="Fluegel L."/>
            <person name="Davis C.M."/>
            <person name="Simpson J.R."/>
            <person name="Lauterbach L."/>
            <person name="Steele A.D."/>
            <person name="Gui C."/>
            <person name="Meng S."/>
            <person name="Li G."/>
            <person name="Viehrig K."/>
            <person name="Ye F."/>
            <person name="Su P."/>
            <person name="Kiefer A.F."/>
            <person name="Nichols A."/>
            <person name="Cepeda A.J."/>
            <person name="Yan W."/>
            <person name="Fan B."/>
            <person name="Jiang Y."/>
            <person name="Adhikari A."/>
            <person name="Zheng C.-J."/>
            <person name="Schuster L."/>
            <person name="Cowan T.M."/>
            <person name="Smanski M.J."/>
            <person name="Chevrette M.G."/>
            <person name="De Carvalho L.P.S."/>
            <person name="Shen B."/>
        </authorList>
    </citation>
    <scope>NUCLEOTIDE SEQUENCE [LARGE SCALE GENOMIC DNA]</scope>
    <source>
        <strain evidence="2 3">NPDC004550</strain>
    </source>
</reference>
<feature type="compositionally biased region" description="Low complexity" evidence="1">
    <location>
        <begin position="123"/>
        <end position="151"/>
    </location>
</feature>
<feature type="region of interest" description="Disordered" evidence="1">
    <location>
        <begin position="1"/>
        <end position="31"/>
    </location>
</feature>
<sequence length="258" mass="26464">MSARKKNTTTRPAEKPAETTPQLATAEPVLRTDSEKALWTALGNFPGFTAAELAGAAGIDASTARRILSGWATTGAARREPDQDNPRAAEHWSPAAPATATPTPSADDTADTADPSPEPTTPQPDNDASASDDASAATNSDATTTDATPTDPQAPPQQPPAAPTGSETSAPATDAPTGEPDAAATPKKTADRLAPGALRGEVEDYLRDAPDKEFTPHEIGKTLGRSSGAVHNALVKLTDLGTARQTCTRPKKFALALG</sequence>
<feature type="compositionally biased region" description="Low complexity" evidence="1">
    <location>
        <begin position="93"/>
        <end position="115"/>
    </location>
</feature>
<gene>
    <name evidence="2" type="ORF">ACFYTH_06395</name>
</gene>
<dbReference type="RefSeq" id="WP_387249754.1">
    <property type="nucleotide sequence ID" value="NZ_JBIALX010000002.1"/>
</dbReference>
<accession>A0ABW6NH55</accession>
<dbReference type="SUPFAM" id="SSF46785">
    <property type="entry name" value="Winged helix' DNA-binding domain"/>
    <property type="match status" value="1"/>
</dbReference>
<keyword evidence="3" id="KW-1185">Reference proteome</keyword>
<organism evidence="2 3">
    <name type="scientific">Nocardia africana</name>
    <dbReference type="NCBI Taxonomy" id="134964"/>
    <lineage>
        <taxon>Bacteria</taxon>
        <taxon>Bacillati</taxon>
        <taxon>Actinomycetota</taxon>
        <taxon>Actinomycetes</taxon>
        <taxon>Mycobacteriales</taxon>
        <taxon>Nocardiaceae</taxon>
        <taxon>Nocardia</taxon>
    </lineage>
</organism>
<dbReference type="InterPro" id="IPR036390">
    <property type="entry name" value="WH_DNA-bd_sf"/>
</dbReference>
<evidence type="ECO:0000313" key="2">
    <source>
        <dbReference type="EMBL" id="MFF0452984.1"/>
    </source>
</evidence>
<name>A0ABW6NH55_9NOCA</name>
<evidence type="ECO:0000313" key="3">
    <source>
        <dbReference type="Proteomes" id="UP001601521"/>
    </source>
</evidence>